<dbReference type="PANTHER" id="PTHR48047">
    <property type="entry name" value="GLYCOSYLTRANSFERASE"/>
    <property type="match status" value="1"/>
</dbReference>
<name>S8CB28_9LAMI</name>
<feature type="non-terminal residue" evidence="7">
    <location>
        <position position="480"/>
    </location>
</feature>
<keyword evidence="3 4" id="KW-0808">Transferase</keyword>
<reference evidence="7 8" key="1">
    <citation type="journal article" date="2013" name="BMC Genomics">
        <title>The miniature genome of a carnivorous plant Genlisea aurea contains a low number of genes and short non-coding sequences.</title>
        <authorList>
            <person name="Leushkin E.V."/>
            <person name="Sutormin R.A."/>
            <person name="Nabieva E.R."/>
            <person name="Penin A.A."/>
            <person name="Kondrashov A.S."/>
            <person name="Logacheva M.D."/>
        </authorList>
    </citation>
    <scope>NUCLEOTIDE SEQUENCE [LARGE SCALE GENOMIC DNA]</scope>
</reference>
<dbReference type="Pfam" id="PF26168">
    <property type="entry name" value="Glyco_transf_N"/>
    <property type="match status" value="1"/>
</dbReference>
<dbReference type="Proteomes" id="UP000015453">
    <property type="component" value="Unassembled WGS sequence"/>
</dbReference>
<dbReference type="EC" id="2.4.1.-" evidence="5"/>
<dbReference type="GO" id="GO:0035251">
    <property type="term" value="F:UDP-glucosyltransferase activity"/>
    <property type="evidence" value="ECO:0007669"/>
    <property type="project" value="TreeGrafter"/>
</dbReference>
<dbReference type="CDD" id="cd03784">
    <property type="entry name" value="GT1_Gtf-like"/>
    <property type="match status" value="1"/>
</dbReference>
<proteinExistence type="inferred from homology"/>
<dbReference type="AlphaFoldDB" id="S8CB28"/>
<dbReference type="SUPFAM" id="SSF53756">
    <property type="entry name" value="UDP-Glycosyltransferase/glycogen phosphorylase"/>
    <property type="match status" value="1"/>
</dbReference>
<evidence type="ECO:0000256" key="4">
    <source>
        <dbReference type="RuleBase" id="RU003718"/>
    </source>
</evidence>
<dbReference type="FunFam" id="3.40.50.2000:FF:000103">
    <property type="entry name" value="Glycosyltransferase"/>
    <property type="match status" value="1"/>
</dbReference>
<keyword evidence="2 4" id="KW-0328">Glycosyltransferase</keyword>
<dbReference type="OrthoDB" id="5835829at2759"/>
<dbReference type="Pfam" id="PF00201">
    <property type="entry name" value="UDPGT"/>
    <property type="match status" value="1"/>
</dbReference>
<evidence type="ECO:0000256" key="1">
    <source>
        <dbReference type="ARBA" id="ARBA00009995"/>
    </source>
</evidence>
<gene>
    <name evidence="7" type="ORF">M569_13206</name>
</gene>
<evidence type="ECO:0000256" key="5">
    <source>
        <dbReference type="RuleBase" id="RU362057"/>
    </source>
</evidence>
<dbReference type="InterPro" id="IPR035595">
    <property type="entry name" value="UDP_glycos_trans_CS"/>
</dbReference>
<dbReference type="PROSITE" id="PS00375">
    <property type="entry name" value="UDPGT"/>
    <property type="match status" value="1"/>
</dbReference>
<evidence type="ECO:0000313" key="8">
    <source>
        <dbReference type="Proteomes" id="UP000015453"/>
    </source>
</evidence>
<protein>
    <recommendedName>
        <fullName evidence="5">Glycosyltransferase</fullName>
        <ecNumber evidence="5">2.4.1.-</ecNumber>
    </recommendedName>
</protein>
<evidence type="ECO:0000256" key="3">
    <source>
        <dbReference type="ARBA" id="ARBA00022679"/>
    </source>
</evidence>
<dbReference type="InterPro" id="IPR058980">
    <property type="entry name" value="Glyco_transf_N"/>
</dbReference>
<evidence type="ECO:0000313" key="7">
    <source>
        <dbReference type="EMBL" id="EPS61586.1"/>
    </source>
</evidence>
<dbReference type="FunFam" id="3.40.50.2000:FF:000064">
    <property type="entry name" value="Glycosyltransferase"/>
    <property type="match status" value="1"/>
</dbReference>
<accession>S8CB28</accession>
<dbReference type="Gene3D" id="3.40.50.2000">
    <property type="entry name" value="Glycogen Phosphorylase B"/>
    <property type="match status" value="2"/>
</dbReference>
<dbReference type="EMBL" id="AUSU01006733">
    <property type="protein sequence ID" value="EPS61586.1"/>
    <property type="molecule type" value="Genomic_DNA"/>
</dbReference>
<comment type="similarity">
    <text evidence="1 4">Belongs to the UDP-glycosyltransferase family.</text>
</comment>
<evidence type="ECO:0000256" key="2">
    <source>
        <dbReference type="ARBA" id="ARBA00022676"/>
    </source>
</evidence>
<organism evidence="7 8">
    <name type="scientific">Genlisea aurea</name>
    <dbReference type="NCBI Taxonomy" id="192259"/>
    <lineage>
        <taxon>Eukaryota</taxon>
        <taxon>Viridiplantae</taxon>
        <taxon>Streptophyta</taxon>
        <taxon>Embryophyta</taxon>
        <taxon>Tracheophyta</taxon>
        <taxon>Spermatophyta</taxon>
        <taxon>Magnoliopsida</taxon>
        <taxon>eudicotyledons</taxon>
        <taxon>Gunneridae</taxon>
        <taxon>Pentapetalae</taxon>
        <taxon>asterids</taxon>
        <taxon>lamiids</taxon>
        <taxon>Lamiales</taxon>
        <taxon>Lentibulariaceae</taxon>
        <taxon>Genlisea</taxon>
    </lineage>
</organism>
<evidence type="ECO:0000259" key="6">
    <source>
        <dbReference type="Pfam" id="PF26168"/>
    </source>
</evidence>
<keyword evidence="8" id="KW-1185">Reference proteome</keyword>
<sequence length="480" mass="53484">KSKSYAVLFPFPAAGHFIPFIALAQLLHKHGYGTVFVATAVNVLNLKNSFPASSAAVEFAEIPFDAAEHGLPPEADNVDYLPYNHMVRFMDATLSFRTPLRKIISDLIRKFDGRKPLFIVSDFFFAWTAEVAGEFGIFHLIFSATGGFGMACYCSIWVNLPHKSTEKVEFPLPDFPEAGKIHVSQLTPAMFIGGDDDPMTNFHRRNVESAPNSDGLLLNTIESIDSLGIKYFQRKMEIPVYAIGPLLLSQEDRARTGRQSTISTEKCIQFLDEKPPNSVIYISFGSQNTIPAPQMMKLAKALQSTRRNFIWVVRPPLGFDLAAEFSPEEWLPEDFLEQTAAEERGLIVSKWAPQIEILAHESVGAFISHCGWNSVLETLKYGVPVIGWPIGADQFYNSKFLVDIAGVCVEVARGISFEIPAEEIEHKIELMMGEKGEPIRRRALEIKELFRESVNGRGGSSSSQIAAIENLFTSALSWNR</sequence>
<comment type="caution">
    <text evidence="7">The sequence shown here is derived from an EMBL/GenBank/DDBJ whole genome shotgun (WGS) entry which is preliminary data.</text>
</comment>
<dbReference type="PANTHER" id="PTHR48047:SF61">
    <property type="entry name" value="OS04G0273600 PROTEIN"/>
    <property type="match status" value="1"/>
</dbReference>
<feature type="non-terminal residue" evidence="7">
    <location>
        <position position="1"/>
    </location>
</feature>
<dbReference type="InterPro" id="IPR002213">
    <property type="entry name" value="UDP_glucos_trans"/>
</dbReference>
<feature type="domain" description="Glycosyltransferase N-terminal" evidence="6">
    <location>
        <begin position="7"/>
        <end position="246"/>
    </location>
</feature>